<evidence type="ECO:0000313" key="2">
    <source>
        <dbReference type="Proteomes" id="UP000295832"/>
    </source>
</evidence>
<sequence length="81" mass="8557">MEKRIGVIGIVISDRLEAANKVNDILADYGDIIVGRMGLPYDDRGLNIISLIVDGTNDEIGALAGKAGNIDGVKVKSMLTT</sequence>
<dbReference type="Proteomes" id="UP000295832">
    <property type="component" value="Unassembled WGS sequence"/>
</dbReference>
<dbReference type="Gene3D" id="3.30.70.1150">
    <property type="entry name" value="ACT-like. Chain A, domain 2"/>
    <property type="match status" value="1"/>
</dbReference>
<reference evidence="1 2" key="1">
    <citation type="submission" date="2019-03" db="EMBL/GenBank/DDBJ databases">
        <title>Subsurface microbial communities from deep shales in Ohio and West Virginia, USA.</title>
        <authorList>
            <person name="Wrighton K."/>
        </authorList>
    </citation>
    <scope>NUCLEOTIDE SEQUENCE [LARGE SCALE GENOMIC DNA]</scope>
    <source>
        <strain evidence="1 2">MSL 6dP</strain>
    </source>
</reference>
<dbReference type="EMBL" id="SOEG01000040">
    <property type="protein sequence ID" value="TDX46468.1"/>
    <property type="molecule type" value="Genomic_DNA"/>
</dbReference>
<dbReference type="RefSeq" id="WP_018247279.1">
    <property type="nucleotide sequence ID" value="NZ_SOEG01000040.1"/>
</dbReference>
<dbReference type="AlphaFoldDB" id="A0A4R8GP63"/>
<dbReference type="NCBIfam" id="TIGR03959">
    <property type="entry name" value="hyd_TM1266"/>
    <property type="match status" value="1"/>
</dbReference>
<name>A0A4R8GP63_9FIRM</name>
<dbReference type="STRING" id="926561.GCA_000379025_00057"/>
<evidence type="ECO:0000313" key="1">
    <source>
        <dbReference type="EMBL" id="TDX46468.1"/>
    </source>
</evidence>
<keyword evidence="2" id="KW-1185">Reference proteome</keyword>
<proteinExistence type="predicted"/>
<protein>
    <submittedName>
        <fullName evidence="1">Putative iron-only hydrogenase system regulator</fullName>
    </submittedName>
</protein>
<organism evidence="1 2">
    <name type="scientific">Orenia marismortui</name>
    <dbReference type="NCBI Taxonomy" id="46469"/>
    <lineage>
        <taxon>Bacteria</taxon>
        <taxon>Bacillati</taxon>
        <taxon>Bacillota</taxon>
        <taxon>Clostridia</taxon>
        <taxon>Halanaerobiales</taxon>
        <taxon>Halobacteroidaceae</taxon>
        <taxon>Orenia</taxon>
    </lineage>
</organism>
<gene>
    <name evidence="1" type="ORF">C7959_1404</name>
</gene>
<dbReference type="Pfam" id="PF21699">
    <property type="entry name" value="TM1266-like"/>
    <property type="match status" value="1"/>
</dbReference>
<comment type="caution">
    <text evidence="1">The sequence shown here is derived from an EMBL/GenBank/DDBJ whole genome shotgun (WGS) entry which is preliminary data.</text>
</comment>
<dbReference type="InterPro" id="IPR045865">
    <property type="entry name" value="ACT-like_dom_sf"/>
</dbReference>
<dbReference type="SUPFAM" id="SSF55021">
    <property type="entry name" value="ACT-like"/>
    <property type="match status" value="1"/>
</dbReference>
<dbReference type="InterPro" id="IPR023860">
    <property type="entry name" value="FeFe-hyd_TM1266"/>
</dbReference>
<accession>A0A4R8GP63</accession>
<dbReference type="InterPro" id="IPR027271">
    <property type="entry name" value="Acetolactate_synth/TF_NikR_C"/>
</dbReference>